<dbReference type="AlphaFoldDB" id="A0A7U9DW73"/>
<proteinExistence type="predicted"/>
<feature type="transmembrane region" description="Helical" evidence="1">
    <location>
        <begin position="200"/>
        <end position="218"/>
    </location>
</feature>
<keyword evidence="1 2" id="KW-0812">Transmembrane</keyword>
<evidence type="ECO:0000313" key="3">
    <source>
        <dbReference type="Proteomes" id="UP000014062"/>
    </source>
</evidence>
<dbReference type="EMBL" id="CM001889">
    <property type="protein sequence ID" value="EOY51239.1"/>
    <property type="molecule type" value="Genomic_DNA"/>
</dbReference>
<reference evidence="3" key="1">
    <citation type="journal article" date="2013" name="Genome Biol. Evol.">
        <title>The genome sequence of Streptomyces lividans 66 reveals a novel tRNA-dependent peptide biosynthetic system within a metal-related genomic island.</title>
        <authorList>
            <person name="Cruz-Morales P."/>
            <person name="Vijgenboom E."/>
            <person name="Iruegas-Bocardo F."/>
            <person name="Girard G."/>
            <person name="Yanez-Guerra L.A."/>
            <person name="Ramos-Aboites H.E."/>
            <person name="Pernodet J.L."/>
            <person name="Anne J."/>
            <person name="van Wezel G.P."/>
            <person name="Barona-Gomez F."/>
        </authorList>
    </citation>
    <scope>NUCLEOTIDE SEQUENCE [LARGE SCALE GENOMIC DNA]</scope>
    <source>
        <strain evidence="3">1326</strain>
    </source>
</reference>
<evidence type="ECO:0000313" key="2">
    <source>
        <dbReference type="EMBL" id="EOY51239.1"/>
    </source>
</evidence>
<keyword evidence="1" id="KW-1133">Transmembrane helix</keyword>
<feature type="transmembrane region" description="Helical" evidence="1">
    <location>
        <begin position="324"/>
        <end position="344"/>
    </location>
</feature>
<dbReference type="Proteomes" id="UP000014062">
    <property type="component" value="Chromosome"/>
</dbReference>
<keyword evidence="1" id="KW-0472">Membrane</keyword>
<feature type="transmembrane region" description="Helical" evidence="1">
    <location>
        <begin position="299"/>
        <end position="318"/>
    </location>
</feature>
<feature type="transmembrane region" description="Helical" evidence="1">
    <location>
        <begin position="224"/>
        <end position="242"/>
    </location>
</feature>
<accession>A0A7U9DW73</accession>
<name>A0A7U9DW73_STRLI</name>
<protein>
    <submittedName>
        <fullName evidence="2">Transmembrane protein</fullName>
    </submittedName>
</protein>
<organism evidence="2 3">
    <name type="scientific">Streptomyces lividans 1326</name>
    <dbReference type="NCBI Taxonomy" id="1200984"/>
    <lineage>
        <taxon>Bacteria</taxon>
        <taxon>Bacillati</taxon>
        <taxon>Actinomycetota</taxon>
        <taxon>Actinomycetes</taxon>
        <taxon>Kitasatosporales</taxon>
        <taxon>Streptomycetaceae</taxon>
        <taxon>Streptomyces</taxon>
    </lineage>
</organism>
<sequence length="359" mass="38765">MRGQFAKAPALARRVVELLVGERVEAVGPDPGEPGEAAAGLVEILGGEGGAVRFRGDQGGVPVVGLRLLPRQPGLQLREVVDQVVGDPPDRLVRGVDAAVDVGGRPVPAGPAGGQVQDVVDHAGDGVGGRAGARGGSRVVHVPHAMGRLLRRRPKCPGDVFRANAGIRSAPYVHVFPMRGDMASTERSDDRPRLRRRDSLWGIGVMALLAGVVVRLVLNGTSAWLSALLGAVPAAVWIVWWVRRRRVRDARAVGAEPDDVPAMERQILKGGPAPRDPERRRAMAAFVDSRQERLRRNRWWAFPMLAVIFFGTSALWYLSGSVGAGSLMLGLGVVFLGWLAWYNLRIDRRLSHMRGRLQG</sequence>
<evidence type="ECO:0000256" key="1">
    <source>
        <dbReference type="SAM" id="Phobius"/>
    </source>
</evidence>
<gene>
    <name evidence="2" type="ORF">SLI_6532</name>
</gene>